<sequence>MRDQNRTDRAARHSALRRLGTIAVAAGTLTLSLAAFAAPAHAEGASGSTTEGTGWIRLTHLSPDTSDVNVTLTSLADSKATVKLRDVGYGDVSKYWKVPAGRYVAAMTPAGGSGSSKPVITQSVTVQNDYAYTVAAIGKNADLKGLVLNDDLRPPKSGQAKIRLIQASTNAPTVTVTAMGGPVLARDAAFGSATGYAAVRAGVWTVDLAPGSGSSAKSESVKVTARPGSVNTIVLLNGANGQLATKVLQDAGGTMTMPARGKGVETGGGGAATEFVTDPVAHSGSAPAGPGTGAVVGLAAAGLVGAVGVGVLRRRAIRRTIAACRGAAG</sequence>
<dbReference type="AlphaFoldDB" id="A0A7W3P433"/>
<dbReference type="EMBL" id="JACGWT010000001">
    <property type="protein sequence ID" value="MBA8792494.1"/>
    <property type="molecule type" value="Genomic_DNA"/>
</dbReference>
<comment type="caution">
    <text evidence="4">The sequence shown here is derived from an EMBL/GenBank/DDBJ whole genome shotgun (WGS) entry which is preliminary data.</text>
</comment>
<dbReference type="Pfam" id="PF14344">
    <property type="entry name" value="DUF4397"/>
    <property type="match status" value="1"/>
</dbReference>
<dbReference type="InterPro" id="IPR025510">
    <property type="entry name" value="DUF4397"/>
</dbReference>
<accession>A0A7W3P433</accession>
<organism evidence="4 5">
    <name type="scientific">Microlunatus kandeliicorticis</name>
    <dbReference type="NCBI Taxonomy" id="1759536"/>
    <lineage>
        <taxon>Bacteria</taxon>
        <taxon>Bacillati</taxon>
        <taxon>Actinomycetota</taxon>
        <taxon>Actinomycetes</taxon>
        <taxon>Propionibacteriales</taxon>
        <taxon>Propionibacteriaceae</taxon>
        <taxon>Microlunatus</taxon>
    </lineage>
</organism>
<keyword evidence="1" id="KW-0472">Membrane</keyword>
<feature type="signal peptide" evidence="2">
    <location>
        <begin position="1"/>
        <end position="37"/>
    </location>
</feature>
<evidence type="ECO:0000313" key="4">
    <source>
        <dbReference type="EMBL" id="MBA8792494.1"/>
    </source>
</evidence>
<reference evidence="4 5" key="1">
    <citation type="submission" date="2020-07" db="EMBL/GenBank/DDBJ databases">
        <title>Sequencing the genomes of 1000 actinobacteria strains.</title>
        <authorList>
            <person name="Klenk H.-P."/>
        </authorList>
    </citation>
    <scope>NUCLEOTIDE SEQUENCE [LARGE SCALE GENOMIC DNA]</scope>
    <source>
        <strain evidence="4 5">DSM 100723</strain>
    </source>
</reference>
<evidence type="ECO:0000256" key="2">
    <source>
        <dbReference type="SAM" id="SignalP"/>
    </source>
</evidence>
<feature type="transmembrane region" description="Helical" evidence="1">
    <location>
        <begin position="293"/>
        <end position="312"/>
    </location>
</feature>
<dbReference type="RefSeq" id="WP_182558141.1">
    <property type="nucleotide sequence ID" value="NZ_JACGWT010000001.1"/>
</dbReference>
<evidence type="ECO:0000259" key="3">
    <source>
        <dbReference type="Pfam" id="PF14344"/>
    </source>
</evidence>
<feature type="chain" id="PRO_5039477681" description="DUF4397 domain-containing protein" evidence="2">
    <location>
        <begin position="38"/>
        <end position="329"/>
    </location>
</feature>
<keyword evidence="1" id="KW-1133">Transmembrane helix</keyword>
<feature type="domain" description="DUF4397" evidence="3">
    <location>
        <begin position="55"/>
        <end position="177"/>
    </location>
</feature>
<dbReference type="Proteomes" id="UP000523079">
    <property type="component" value="Unassembled WGS sequence"/>
</dbReference>
<evidence type="ECO:0000256" key="1">
    <source>
        <dbReference type="SAM" id="Phobius"/>
    </source>
</evidence>
<name>A0A7W3P433_9ACTN</name>
<protein>
    <recommendedName>
        <fullName evidence="3">DUF4397 domain-containing protein</fullName>
    </recommendedName>
</protein>
<gene>
    <name evidence="4" type="ORF">FHX74_000088</name>
</gene>
<keyword evidence="2" id="KW-0732">Signal</keyword>
<proteinExistence type="predicted"/>
<keyword evidence="5" id="KW-1185">Reference proteome</keyword>
<keyword evidence="1" id="KW-0812">Transmembrane</keyword>
<evidence type="ECO:0000313" key="5">
    <source>
        <dbReference type="Proteomes" id="UP000523079"/>
    </source>
</evidence>